<name>A0A401FYN6_9BACT</name>
<accession>A0A401FYN6</accession>
<dbReference type="GO" id="GO:0051536">
    <property type="term" value="F:iron-sulfur cluster binding"/>
    <property type="evidence" value="ECO:0007669"/>
    <property type="project" value="UniProtKB-KW"/>
</dbReference>
<keyword evidence="1" id="KW-0411">Iron-sulfur</keyword>
<feature type="region of interest" description="Disordered" evidence="2">
    <location>
        <begin position="58"/>
        <end position="86"/>
    </location>
</feature>
<evidence type="ECO:0000313" key="3">
    <source>
        <dbReference type="EMBL" id="GBC62078.1"/>
    </source>
</evidence>
<dbReference type="RefSeq" id="WP_124329286.1">
    <property type="nucleotide sequence ID" value="NZ_BEXT01000001.1"/>
</dbReference>
<dbReference type="Proteomes" id="UP000288096">
    <property type="component" value="Unassembled WGS sequence"/>
</dbReference>
<feature type="compositionally biased region" description="Basic residues" evidence="2">
    <location>
        <begin position="72"/>
        <end position="82"/>
    </location>
</feature>
<keyword evidence="1" id="KW-0479">Metal-binding</keyword>
<reference evidence="4" key="1">
    <citation type="submission" date="2017-11" db="EMBL/GenBank/DDBJ databases">
        <authorList>
            <person name="Watanabe M."/>
            <person name="Kojima H."/>
        </authorList>
    </citation>
    <scope>NUCLEOTIDE SEQUENCE [LARGE SCALE GENOMIC DNA]</scope>
    <source>
        <strain evidence="4">Tokyo 01</strain>
    </source>
</reference>
<sequence length="134" mass="15109">MKKDPRKNIPENDGIGEADLMTRRNFLVGLGKWSKAVVGGVLAASAFSVPEASANKKWTNRKGGKWNDRWHNRGSGKWKNRGGKWNDRWHNRGGGWHNRGGWNDHGWHNRGHKWSNGGIAWSNSRGGGGLWINF</sequence>
<gene>
    <name evidence="3" type="ORF">DENIS_3041</name>
</gene>
<reference evidence="4" key="2">
    <citation type="submission" date="2019-01" db="EMBL/GenBank/DDBJ databases">
        <title>Genome sequence of Desulfonema ishimotonii strain Tokyo 01.</title>
        <authorList>
            <person name="Fukui M."/>
        </authorList>
    </citation>
    <scope>NUCLEOTIDE SEQUENCE [LARGE SCALE GENOMIC DNA]</scope>
    <source>
        <strain evidence="4">Tokyo 01</strain>
    </source>
</reference>
<dbReference type="AlphaFoldDB" id="A0A401FYN6"/>
<evidence type="ECO:0000313" key="4">
    <source>
        <dbReference type="Proteomes" id="UP000288096"/>
    </source>
</evidence>
<protein>
    <submittedName>
        <fullName evidence="3">Uncharacterized protein</fullName>
    </submittedName>
</protein>
<dbReference type="InterPro" id="IPR006311">
    <property type="entry name" value="TAT_signal"/>
</dbReference>
<dbReference type="EMBL" id="BEXT01000001">
    <property type="protein sequence ID" value="GBC62078.1"/>
    <property type="molecule type" value="Genomic_DNA"/>
</dbReference>
<evidence type="ECO:0000256" key="2">
    <source>
        <dbReference type="SAM" id="MobiDB-lite"/>
    </source>
</evidence>
<evidence type="ECO:0000256" key="1">
    <source>
        <dbReference type="ARBA" id="ARBA00023014"/>
    </source>
</evidence>
<keyword evidence="1" id="KW-0408">Iron</keyword>
<organism evidence="3 4">
    <name type="scientific">Desulfonema ishimotonii</name>
    <dbReference type="NCBI Taxonomy" id="45657"/>
    <lineage>
        <taxon>Bacteria</taxon>
        <taxon>Pseudomonadati</taxon>
        <taxon>Thermodesulfobacteriota</taxon>
        <taxon>Desulfobacteria</taxon>
        <taxon>Desulfobacterales</taxon>
        <taxon>Desulfococcaceae</taxon>
        <taxon>Desulfonema</taxon>
    </lineage>
</organism>
<proteinExistence type="predicted"/>
<dbReference type="PROSITE" id="PS51318">
    <property type="entry name" value="TAT"/>
    <property type="match status" value="1"/>
</dbReference>
<keyword evidence="4" id="KW-1185">Reference proteome</keyword>
<comment type="caution">
    <text evidence="3">The sequence shown here is derived from an EMBL/GenBank/DDBJ whole genome shotgun (WGS) entry which is preliminary data.</text>
</comment>